<evidence type="ECO:0000313" key="2">
    <source>
        <dbReference type="Proteomes" id="UP001243623"/>
    </source>
</evidence>
<protein>
    <recommendedName>
        <fullName evidence="3">Integrase</fullName>
    </recommendedName>
</protein>
<dbReference type="AlphaFoldDB" id="A0A9Y2AEU0"/>
<dbReference type="KEGG" id="sgbi:P3F81_10275"/>
<dbReference type="GO" id="GO:0003677">
    <property type="term" value="F:DNA binding"/>
    <property type="evidence" value="ECO:0007669"/>
    <property type="project" value="InterPro"/>
</dbReference>
<evidence type="ECO:0008006" key="3">
    <source>
        <dbReference type="Google" id="ProtNLM"/>
    </source>
</evidence>
<proteinExistence type="predicted"/>
<dbReference type="Proteomes" id="UP001243623">
    <property type="component" value="Chromosome"/>
</dbReference>
<dbReference type="RefSeq" id="WP_147670058.1">
    <property type="nucleotide sequence ID" value="NZ_CP120678.1"/>
</dbReference>
<organism evidence="1 2">
    <name type="scientific">Selenobaculum gibii</name>
    <dbReference type="NCBI Taxonomy" id="3054208"/>
    <lineage>
        <taxon>Bacteria</taxon>
        <taxon>Bacillati</taxon>
        <taxon>Bacillota</taxon>
        <taxon>Negativicutes</taxon>
        <taxon>Selenomonadales</taxon>
        <taxon>Selenomonadaceae</taxon>
        <taxon>Selenobaculum</taxon>
    </lineage>
</organism>
<evidence type="ECO:0000313" key="1">
    <source>
        <dbReference type="EMBL" id="WIW70270.1"/>
    </source>
</evidence>
<accession>A0A9Y2AEU0</accession>
<dbReference type="SUPFAM" id="SSF56349">
    <property type="entry name" value="DNA breaking-rejoining enzymes"/>
    <property type="match status" value="1"/>
</dbReference>
<dbReference type="InterPro" id="IPR011010">
    <property type="entry name" value="DNA_brk_join_enz"/>
</dbReference>
<gene>
    <name evidence="1" type="ORF">P3F81_10275</name>
</gene>
<reference evidence="1" key="1">
    <citation type="submission" date="2023-03" db="EMBL/GenBank/DDBJ databases">
        <title>Selenobaculum gbiensis gen. nov. sp. nov., a new bacterium isolated from the gut microbiota of IBD patient.</title>
        <authorList>
            <person name="Yeo S."/>
            <person name="Park H."/>
            <person name="Huh C.S."/>
        </authorList>
    </citation>
    <scope>NUCLEOTIDE SEQUENCE</scope>
    <source>
        <strain evidence="1">ICN-92133</strain>
    </source>
</reference>
<dbReference type="EMBL" id="CP120678">
    <property type="protein sequence ID" value="WIW70270.1"/>
    <property type="molecule type" value="Genomic_DNA"/>
</dbReference>
<sequence length="414" mass="48393">MGELISINEIGYKFIIRAAYHRKVTNSKDELEQICLIAVQHNTLNRHFIHPFSEFVLLLKKQSYSSMKNRAETVVRFLNFILKNNNKYKLKTFSDLDVRHGTDYINNLVYNKRTISYRKTEENNLTKFYYFLACKNLLNLVNKDDFKFIMNNENKHPKTQYLESFFPEAEHSSRKRTNRHLHTMESELLVLFLETAKVVTPRIALGVYFQVMGGLRASEVCNCTRTGNTLYGMYGEFGVDVRLQNQNFSKKPQRNATHVKKPRMQSIEVFHDYLPKLYKKHIENYLPSDGTLALFADRNGQAMTFRNYVYYFGKLKEAFIKNLEKSLNPKLQAYAITLKAIKWGTHIGRGIFSNIVSEITQSPIITKIKRGDSNIKSQEPYMENTATRKRQSAEALDKMYEEGYRLLKGDNNLD</sequence>
<keyword evidence="2" id="KW-1185">Reference proteome</keyword>
<name>A0A9Y2AEU0_9FIRM</name>